<keyword evidence="7" id="KW-0694">RNA-binding</keyword>
<accession>A0A0D2UH34</accession>
<dbReference type="RefSeq" id="XP_004346759.2">
    <property type="nucleotide sequence ID" value="XM_004346709.2"/>
</dbReference>
<organism evidence="12 13">
    <name type="scientific">Capsaspora owczarzaki (strain ATCC 30864)</name>
    <dbReference type="NCBI Taxonomy" id="595528"/>
    <lineage>
        <taxon>Eukaryota</taxon>
        <taxon>Filasterea</taxon>
        <taxon>Capsaspora</taxon>
    </lineage>
</organism>
<feature type="domain" description="SAC" evidence="11">
    <location>
        <begin position="74"/>
        <end position="402"/>
    </location>
</feature>
<keyword evidence="5" id="KW-0378">Hydrolase</keyword>
<dbReference type="OrthoDB" id="1925875at2759"/>
<proteinExistence type="inferred from homology"/>
<dbReference type="STRING" id="595528.A0A0D2UH34"/>
<dbReference type="InterPro" id="IPR046985">
    <property type="entry name" value="IP5"/>
</dbReference>
<dbReference type="EMBL" id="KE346367">
    <property type="protein sequence ID" value="KJE94431.1"/>
    <property type="molecule type" value="Genomic_DNA"/>
</dbReference>
<evidence type="ECO:0000259" key="11">
    <source>
        <dbReference type="PROSITE" id="PS50275"/>
    </source>
</evidence>
<feature type="compositionally biased region" description="Pro residues" evidence="8">
    <location>
        <begin position="996"/>
        <end position="1008"/>
    </location>
</feature>
<dbReference type="Pfam" id="PF02383">
    <property type="entry name" value="Syja_N"/>
    <property type="match status" value="1"/>
</dbReference>
<evidence type="ECO:0000256" key="2">
    <source>
        <dbReference type="ARBA" id="ARBA00008943"/>
    </source>
</evidence>
<dbReference type="Proteomes" id="UP000008743">
    <property type="component" value="Unassembled WGS sequence"/>
</dbReference>
<dbReference type="Pfam" id="PF00076">
    <property type="entry name" value="RRM_1"/>
    <property type="match status" value="1"/>
</dbReference>
<evidence type="ECO:0000256" key="5">
    <source>
        <dbReference type="ARBA" id="ARBA00022801"/>
    </source>
</evidence>
<dbReference type="SMART" id="SM00128">
    <property type="entry name" value="IPPc"/>
    <property type="match status" value="1"/>
</dbReference>
<dbReference type="Pfam" id="PF22669">
    <property type="entry name" value="Exo_endo_phos2"/>
    <property type="match status" value="1"/>
</dbReference>
<feature type="compositionally biased region" description="Low complexity" evidence="8">
    <location>
        <begin position="898"/>
        <end position="908"/>
    </location>
</feature>
<dbReference type="InterPro" id="IPR000300">
    <property type="entry name" value="IPPc"/>
</dbReference>
<evidence type="ECO:0000313" key="13">
    <source>
        <dbReference type="Proteomes" id="UP000008743"/>
    </source>
</evidence>
<evidence type="ECO:0000259" key="10">
    <source>
        <dbReference type="PROSITE" id="PS50102"/>
    </source>
</evidence>
<dbReference type="eggNOG" id="KOG0566">
    <property type="taxonomic scope" value="Eukaryota"/>
</dbReference>
<name>A0A0D2UH34_CAPO3</name>
<feature type="domain" description="RRM" evidence="10">
    <location>
        <begin position="812"/>
        <end position="881"/>
    </location>
</feature>
<protein>
    <recommendedName>
        <fullName evidence="4">phosphoinositide 5-phosphatase</fullName>
        <ecNumber evidence="4">3.1.3.36</ecNumber>
    </recommendedName>
</protein>
<dbReference type="Gene3D" id="3.60.10.10">
    <property type="entry name" value="Endonuclease/exonuclease/phosphatase"/>
    <property type="match status" value="1"/>
</dbReference>
<evidence type="ECO:0000256" key="4">
    <source>
        <dbReference type="ARBA" id="ARBA00013044"/>
    </source>
</evidence>
<reference evidence="13" key="1">
    <citation type="submission" date="2011-02" db="EMBL/GenBank/DDBJ databases">
        <title>The Genome Sequence of Capsaspora owczarzaki ATCC 30864.</title>
        <authorList>
            <person name="Russ C."/>
            <person name="Cuomo C."/>
            <person name="Burger G."/>
            <person name="Gray M.W."/>
            <person name="Holland P.W.H."/>
            <person name="King N."/>
            <person name="Lang F.B.F."/>
            <person name="Roger A.J."/>
            <person name="Ruiz-Trillo I."/>
            <person name="Young S.K."/>
            <person name="Zeng Q."/>
            <person name="Gargeya S."/>
            <person name="Alvarado L."/>
            <person name="Berlin A."/>
            <person name="Chapman S.B."/>
            <person name="Chen Z."/>
            <person name="Freedman E."/>
            <person name="Gellesch M."/>
            <person name="Goldberg J."/>
            <person name="Griggs A."/>
            <person name="Gujja S."/>
            <person name="Heilman E."/>
            <person name="Heiman D."/>
            <person name="Howarth C."/>
            <person name="Mehta T."/>
            <person name="Neiman D."/>
            <person name="Pearson M."/>
            <person name="Roberts A."/>
            <person name="Saif S."/>
            <person name="Shea T."/>
            <person name="Shenoy N."/>
            <person name="Sisk P."/>
            <person name="Stolte C."/>
            <person name="Sykes S."/>
            <person name="White J."/>
            <person name="Yandava C."/>
            <person name="Haas B."/>
            <person name="Nusbaum C."/>
            <person name="Birren B."/>
        </authorList>
    </citation>
    <scope>NUCLEOTIDE SEQUENCE</scope>
    <source>
        <strain evidence="13">ATCC 30864</strain>
    </source>
</reference>
<dbReference type="SUPFAM" id="SSF56219">
    <property type="entry name" value="DNase I-like"/>
    <property type="match status" value="1"/>
</dbReference>
<dbReference type="InParanoid" id="A0A0D2UH34"/>
<dbReference type="SUPFAM" id="SSF54928">
    <property type="entry name" value="RNA-binding domain, RBD"/>
    <property type="match status" value="1"/>
</dbReference>
<evidence type="ECO:0000256" key="9">
    <source>
        <dbReference type="SAM" id="SignalP"/>
    </source>
</evidence>
<feature type="compositionally biased region" description="Low complexity" evidence="8">
    <location>
        <begin position="976"/>
        <end position="995"/>
    </location>
</feature>
<dbReference type="PhylomeDB" id="A0A0D2UH34"/>
<feature type="chain" id="PRO_5002252808" description="phosphoinositide 5-phosphatase" evidence="9">
    <location>
        <begin position="27"/>
        <end position="1124"/>
    </location>
</feature>
<dbReference type="GO" id="GO:0046856">
    <property type="term" value="P:phosphatidylinositol dephosphorylation"/>
    <property type="evidence" value="ECO:0007669"/>
    <property type="project" value="InterPro"/>
</dbReference>
<dbReference type="InterPro" id="IPR000504">
    <property type="entry name" value="RRM_dom"/>
</dbReference>
<sequence>MGLITLCNDIFLVLITECMSVGKVLDAEIFRIRNVEFVPVARAQSKNPSGQYVNPTVAELAVISELLQEQIVETRKLVTGGSFYFAFGYELSLSAQRQSAGDMPDDRFVWNRHLQQPFEQNGIETYPWCLSVTRGFVEFRTVYAGAEQIRVAVISRLSCERAGKRFLTRGVDDDGNVANFAETEQLLIRGDKILSHIQIRGSVPVFWEQPGVQVGSHKVRLSRGFEATAPAFSRHIERQLDIYQRMWLVNLLGSKEGEKLLTDTYESHVRALESHDGSTSRCPLISFDFHAICYDGNVARLGPLLETIRSGIEGYGFFEASFAQRGPGIVFNNVVSTQSGVVRTNCLDCLDRTNVLQATIAMRVLQLQLSRVALDSLWSRFDDAGRGLWIKNGDAISHCYAGTGALKSDIAKTGKRTAMGKMRDLQKSVSRAVQNNFLDGSQQDAIDLFLGNRTDRLLADAGHGTDPTQRKLVEMMRGREHEFTTYQRGRVFLGTWNVNGGKRAGEEALHSWLIVPPGEMPPDVYAVGFQEIVDLTAGNIMNADDSHRTAWEKAIKDTINSSVFPNGQPASYALVVSQQLVGVCLCIFVRSDSISHVRDVVIGKHKTGFGGYAGNKGAVAIRFRMYSTSICFVCAHLAAGQSNVTERNSDYADIMSRMSFGKGRVINNHDIVFWIGDFNYRIDLPKEEVEGCVKNGDLATLYEADQLRIQRENGAVFAGFVEAPIIFVPTYKYDLYSDVFDTSEKARAPAWCDRVLWRGENVDVLTYNRAELKSSDHRPVYATFDLTLKQFNEQAKKRLRTELLKTIGVTDVILAVWPIDPSLGEEDVAALFAPYGNIIAAQVTDSVAYVSFSDPDAAQRALAVDRQTIAGREVRVAFKSSHVASKHRPAKSDAVVGSSSSRNSLTSTMSRESALLAFDDDMDDASHDYLQITDLNKEADSPQPGDEPGLATQGAHSDLASFSQSSAQARPSSGSARPTPVVPARPASQASGAAPPARPAPPKRPPAPTAASSTSAAPAAAHAAAAAAAAAPPKRPQPAMPPRPQSVASTAAAPQSYQAPAPAAAASLIDWDSEVVAPHVPAAEPAVPALSNSFAAMQLPQSQAQPQGWASLGLDNFAPNANQS</sequence>
<dbReference type="GO" id="GO:0003723">
    <property type="term" value="F:RNA binding"/>
    <property type="evidence" value="ECO:0007669"/>
    <property type="project" value="UniProtKB-UniRule"/>
</dbReference>
<dbReference type="InterPro" id="IPR035979">
    <property type="entry name" value="RBD_domain_sf"/>
</dbReference>
<dbReference type="EC" id="3.1.3.36" evidence="4"/>
<feature type="compositionally biased region" description="Pro residues" evidence="8">
    <location>
        <begin position="1033"/>
        <end position="1044"/>
    </location>
</feature>
<comment type="similarity">
    <text evidence="2">Belongs to the synaptojanin family.</text>
</comment>
<feature type="compositionally biased region" description="Low complexity" evidence="8">
    <location>
        <begin position="1048"/>
        <end position="1065"/>
    </location>
</feature>
<dbReference type="FunCoup" id="A0A0D2UH34">
    <property type="interactions" value="188"/>
</dbReference>
<comment type="similarity">
    <text evidence="3">In the central section; belongs to the inositol 1,4,5-trisphosphate 5-phosphatase family.</text>
</comment>
<keyword evidence="6" id="KW-0443">Lipid metabolism</keyword>
<feature type="compositionally biased region" description="Polar residues" evidence="8">
    <location>
        <begin position="960"/>
        <end position="975"/>
    </location>
</feature>
<keyword evidence="9" id="KW-0732">Signal</keyword>
<dbReference type="PANTHER" id="PTHR11200:SF257">
    <property type="entry name" value="PHOSPHOINOSITIDE 5-PHOSPHATASE"/>
    <property type="match status" value="1"/>
</dbReference>
<comment type="catalytic activity">
    <reaction evidence="1">
        <text>a 1,2-diacyl-sn-glycero-3-phospho-(1D-myo-inositol-4,5-bisphosphate) + H2O = a 1,2-diacyl-sn-glycero-3-phospho-(1D-myo-inositol 4-phosphate) + phosphate</text>
        <dbReference type="Rhea" id="RHEA:22764"/>
        <dbReference type="ChEBI" id="CHEBI:15377"/>
        <dbReference type="ChEBI" id="CHEBI:43474"/>
        <dbReference type="ChEBI" id="CHEBI:58178"/>
        <dbReference type="ChEBI" id="CHEBI:58456"/>
        <dbReference type="EC" id="3.1.3.36"/>
    </reaction>
</comment>
<dbReference type="GO" id="GO:0004439">
    <property type="term" value="F:phosphatidylinositol-4,5-bisphosphate 5-phosphatase activity"/>
    <property type="evidence" value="ECO:0007669"/>
    <property type="project" value="UniProtKB-EC"/>
</dbReference>
<dbReference type="Gene3D" id="3.30.70.330">
    <property type="match status" value="1"/>
</dbReference>
<evidence type="ECO:0000313" key="12">
    <source>
        <dbReference type="EMBL" id="KJE94431.1"/>
    </source>
</evidence>
<evidence type="ECO:0000256" key="1">
    <source>
        <dbReference type="ARBA" id="ARBA00001786"/>
    </source>
</evidence>
<evidence type="ECO:0000256" key="8">
    <source>
        <dbReference type="SAM" id="MobiDB-lite"/>
    </source>
</evidence>
<dbReference type="AlphaFoldDB" id="A0A0D2UH34"/>
<dbReference type="InterPro" id="IPR002013">
    <property type="entry name" value="SAC_dom"/>
</dbReference>
<dbReference type="PROSITE" id="PS50275">
    <property type="entry name" value="SAC"/>
    <property type="match status" value="1"/>
</dbReference>
<evidence type="ECO:0000256" key="6">
    <source>
        <dbReference type="ARBA" id="ARBA00023098"/>
    </source>
</evidence>
<keyword evidence="13" id="KW-1185">Reference proteome</keyword>
<dbReference type="SMART" id="SM00360">
    <property type="entry name" value="RRM"/>
    <property type="match status" value="1"/>
</dbReference>
<dbReference type="PROSITE" id="PS50102">
    <property type="entry name" value="RRM"/>
    <property type="match status" value="1"/>
</dbReference>
<dbReference type="InterPro" id="IPR012677">
    <property type="entry name" value="Nucleotide-bd_a/b_plait_sf"/>
</dbReference>
<evidence type="ECO:0000256" key="3">
    <source>
        <dbReference type="ARBA" id="ARBA00009678"/>
    </source>
</evidence>
<feature type="compositionally biased region" description="Low complexity" evidence="8">
    <location>
        <begin position="1009"/>
        <end position="1032"/>
    </location>
</feature>
<feature type="region of interest" description="Disordered" evidence="8">
    <location>
        <begin position="937"/>
        <end position="1065"/>
    </location>
</feature>
<dbReference type="CDD" id="cd00590">
    <property type="entry name" value="RRM_SF"/>
    <property type="match status" value="1"/>
</dbReference>
<dbReference type="PANTHER" id="PTHR11200">
    <property type="entry name" value="INOSITOL 5-PHOSPHATASE"/>
    <property type="match status" value="1"/>
</dbReference>
<feature type="signal peptide" evidence="9">
    <location>
        <begin position="1"/>
        <end position="26"/>
    </location>
</feature>
<gene>
    <name evidence="12" type="ORF">CAOG_005074</name>
</gene>
<dbReference type="InterPro" id="IPR036691">
    <property type="entry name" value="Endo/exonu/phosph_ase_sf"/>
</dbReference>
<evidence type="ECO:0000256" key="7">
    <source>
        <dbReference type="PROSITE-ProRule" id="PRU00176"/>
    </source>
</evidence>
<feature type="region of interest" description="Disordered" evidence="8">
    <location>
        <begin position="1102"/>
        <end position="1124"/>
    </location>
</feature>
<feature type="region of interest" description="Disordered" evidence="8">
    <location>
        <begin position="880"/>
        <end position="908"/>
    </location>
</feature>